<sequence>DGIKARRIGQGGFRVHSLNLAPKSPMYFQTLTSFVIAAFTIGAVASPTPEVSTKMTVAEMKNWVATTDSELTFVGDINELGVNPFVTTVTFCSTRTNQLCSGPCTVFTGSSQCIH</sequence>
<dbReference type="EMBL" id="CAVNYO010000109">
    <property type="protein sequence ID" value="CAK5266354.1"/>
    <property type="molecule type" value="Genomic_DNA"/>
</dbReference>
<dbReference type="Proteomes" id="UP001295794">
    <property type="component" value="Unassembled WGS sequence"/>
</dbReference>
<feature type="non-terminal residue" evidence="1">
    <location>
        <position position="1"/>
    </location>
</feature>
<reference evidence="1" key="1">
    <citation type="submission" date="2023-11" db="EMBL/GenBank/DDBJ databases">
        <authorList>
            <person name="De Vega J J."/>
            <person name="De Vega J J."/>
        </authorList>
    </citation>
    <scope>NUCLEOTIDE SEQUENCE</scope>
</reference>
<organism evidence="1 2">
    <name type="scientific">Mycena citricolor</name>
    <dbReference type="NCBI Taxonomy" id="2018698"/>
    <lineage>
        <taxon>Eukaryota</taxon>
        <taxon>Fungi</taxon>
        <taxon>Dikarya</taxon>
        <taxon>Basidiomycota</taxon>
        <taxon>Agaricomycotina</taxon>
        <taxon>Agaricomycetes</taxon>
        <taxon>Agaricomycetidae</taxon>
        <taxon>Agaricales</taxon>
        <taxon>Marasmiineae</taxon>
        <taxon>Mycenaceae</taxon>
        <taxon>Mycena</taxon>
    </lineage>
</organism>
<gene>
    <name evidence="1" type="ORF">MYCIT1_LOCUS8051</name>
</gene>
<evidence type="ECO:0000313" key="2">
    <source>
        <dbReference type="Proteomes" id="UP001295794"/>
    </source>
</evidence>
<comment type="caution">
    <text evidence="1">The sequence shown here is derived from an EMBL/GenBank/DDBJ whole genome shotgun (WGS) entry which is preliminary data.</text>
</comment>
<accession>A0AAD2GYA8</accession>
<evidence type="ECO:0000313" key="1">
    <source>
        <dbReference type="EMBL" id="CAK5266354.1"/>
    </source>
</evidence>
<keyword evidence="2" id="KW-1185">Reference proteome</keyword>
<feature type="non-terminal residue" evidence="1">
    <location>
        <position position="115"/>
    </location>
</feature>
<proteinExistence type="predicted"/>
<dbReference type="AlphaFoldDB" id="A0AAD2GYA8"/>
<protein>
    <submittedName>
        <fullName evidence="1">Uncharacterized protein</fullName>
    </submittedName>
</protein>
<name>A0AAD2GYA8_9AGAR</name>